<evidence type="ECO:0000313" key="1">
    <source>
        <dbReference type="EMBL" id="OMO55001.1"/>
    </source>
</evidence>
<keyword evidence="2" id="KW-1185">Reference proteome</keyword>
<reference evidence="2" key="1">
    <citation type="submission" date="2013-09" db="EMBL/GenBank/DDBJ databases">
        <title>Corchorus olitorius genome sequencing.</title>
        <authorList>
            <person name="Alam M."/>
            <person name="Haque M.S."/>
            <person name="Islam M.S."/>
            <person name="Emdad E.M."/>
            <person name="Islam M.M."/>
            <person name="Ahmed B."/>
            <person name="Halim A."/>
            <person name="Hossen Q.M.M."/>
            <person name="Hossain M.Z."/>
            <person name="Ahmed R."/>
            <person name="Khan M.M."/>
            <person name="Islam R."/>
            <person name="Rashid M.M."/>
            <person name="Khan S.A."/>
            <person name="Rahman M.S."/>
            <person name="Alam M."/>
            <person name="Yahiya A.S."/>
            <person name="Khan M.S."/>
            <person name="Azam M.S."/>
            <person name="Haque T."/>
            <person name="Lashkar M.Z.H."/>
            <person name="Akhand A.I."/>
            <person name="Morshed G."/>
            <person name="Roy S."/>
            <person name="Uddin K.S."/>
            <person name="Rabeya T."/>
            <person name="Hossain A.S."/>
            <person name="Chowdhury A."/>
            <person name="Snigdha A.R."/>
            <person name="Mortoza M.S."/>
            <person name="Matin S.A."/>
            <person name="Hoque S.M.E."/>
            <person name="Islam M.K."/>
            <person name="Roy D.K."/>
            <person name="Haider R."/>
            <person name="Moosa M.M."/>
            <person name="Elias S.M."/>
            <person name="Hasan A.M."/>
            <person name="Jahan S."/>
            <person name="Shafiuddin M."/>
            <person name="Mahmood N."/>
            <person name="Shommy N.S."/>
        </authorList>
    </citation>
    <scope>NUCLEOTIDE SEQUENCE [LARGE SCALE GENOMIC DNA]</scope>
    <source>
        <strain evidence="2">cv. O-4</strain>
    </source>
</reference>
<proteinExistence type="predicted"/>
<organism evidence="1 2">
    <name type="scientific">Corchorus olitorius</name>
    <dbReference type="NCBI Taxonomy" id="93759"/>
    <lineage>
        <taxon>Eukaryota</taxon>
        <taxon>Viridiplantae</taxon>
        <taxon>Streptophyta</taxon>
        <taxon>Embryophyta</taxon>
        <taxon>Tracheophyta</taxon>
        <taxon>Spermatophyta</taxon>
        <taxon>Magnoliopsida</taxon>
        <taxon>eudicotyledons</taxon>
        <taxon>Gunneridae</taxon>
        <taxon>Pentapetalae</taxon>
        <taxon>rosids</taxon>
        <taxon>malvids</taxon>
        <taxon>Malvales</taxon>
        <taxon>Malvaceae</taxon>
        <taxon>Grewioideae</taxon>
        <taxon>Apeibeae</taxon>
        <taxon>Corchorus</taxon>
    </lineage>
</organism>
<gene>
    <name evidence="1" type="ORF">COLO4_36249</name>
</gene>
<dbReference type="Proteomes" id="UP000187203">
    <property type="component" value="Unassembled WGS sequence"/>
</dbReference>
<comment type="caution">
    <text evidence="1">The sequence shown here is derived from an EMBL/GenBank/DDBJ whole genome shotgun (WGS) entry which is preliminary data.</text>
</comment>
<protein>
    <submittedName>
        <fullName evidence="1">Uncharacterized protein</fullName>
    </submittedName>
</protein>
<dbReference type="EMBL" id="AWUE01023070">
    <property type="protein sequence ID" value="OMO55001.1"/>
    <property type="molecule type" value="Genomic_DNA"/>
</dbReference>
<accession>A0A1R3GAB3</accession>
<sequence>MDPREQGLIEASLRLFEIGLAKERDKKRVMEERLRADQAALRVKERECSMLKAEKHRVFELNEEGETLVDTFFQLEANGNMSVDDQNSMMDAILALMNKSGGGGQGNDGGGFGGV</sequence>
<dbReference type="OrthoDB" id="989852at2759"/>
<dbReference type="AlphaFoldDB" id="A0A1R3GAB3"/>
<evidence type="ECO:0000313" key="2">
    <source>
        <dbReference type="Proteomes" id="UP000187203"/>
    </source>
</evidence>
<name>A0A1R3GAB3_9ROSI</name>